<dbReference type="SMART" id="SM00490">
    <property type="entry name" value="HELICc"/>
    <property type="match status" value="1"/>
</dbReference>
<reference evidence="4 5" key="1">
    <citation type="submission" date="2015-12" db="EMBL/GenBank/DDBJ databases">
        <title>Haloprofundus marisrubri gen. nov., sp. nov., an extremely halophilic archaeon isolated from the Discovery deep brine-seawater interface in the Red Sea.</title>
        <authorList>
            <person name="Zhang G."/>
            <person name="Stingl U."/>
            <person name="Rashid M."/>
        </authorList>
    </citation>
    <scope>NUCLEOTIDE SEQUENCE [LARGE SCALE GENOMIC DNA]</scope>
    <source>
        <strain evidence="4 5">SB9</strain>
    </source>
</reference>
<dbReference type="STRING" id="1514971.AUR64_03910"/>
<dbReference type="Gene3D" id="3.40.50.300">
    <property type="entry name" value="P-loop containing nucleotide triphosphate hydrolases"/>
    <property type="match status" value="2"/>
</dbReference>
<dbReference type="Pfam" id="PF00270">
    <property type="entry name" value="DEAD"/>
    <property type="match status" value="1"/>
</dbReference>
<dbReference type="CDD" id="cd18785">
    <property type="entry name" value="SF2_C"/>
    <property type="match status" value="1"/>
</dbReference>
<dbReference type="Proteomes" id="UP000054387">
    <property type="component" value="Unassembled WGS sequence"/>
</dbReference>
<gene>
    <name evidence="4" type="ORF">AUR64_03910</name>
</gene>
<evidence type="ECO:0000313" key="5">
    <source>
        <dbReference type="Proteomes" id="UP000054387"/>
    </source>
</evidence>
<dbReference type="InterPro" id="IPR014001">
    <property type="entry name" value="Helicase_ATP-bd"/>
</dbReference>
<dbReference type="GO" id="GO:0006289">
    <property type="term" value="P:nucleotide-excision repair"/>
    <property type="evidence" value="ECO:0007669"/>
    <property type="project" value="TreeGrafter"/>
</dbReference>
<dbReference type="SMART" id="SM00487">
    <property type="entry name" value="DEXDc"/>
    <property type="match status" value="1"/>
</dbReference>
<dbReference type="GO" id="GO:0043138">
    <property type="term" value="F:3'-5' DNA helicase activity"/>
    <property type="evidence" value="ECO:0007669"/>
    <property type="project" value="TreeGrafter"/>
</dbReference>
<dbReference type="InterPro" id="IPR011545">
    <property type="entry name" value="DEAD/DEAH_box_helicase_dom"/>
</dbReference>
<dbReference type="GO" id="GO:0003676">
    <property type="term" value="F:nucleic acid binding"/>
    <property type="evidence" value="ECO:0007669"/>
    <property type="project" value="InterPro"/>
</dbReference>
<comment type="caution">
    <text evidence="4">The sequence shown here is derived from an EMBL/GenBank/DDBJ whole genome shotgun (WGS) entry which is preliminary data.</text>
</comment>
<organism evidence="4 5">
    <name type="scientific">Haloprofundus marisrubri</name>
    <dbReference type="NCBI Taxonomy" id="1514971"/>
    <lineage>
        <taxon>Archaea</taxon>
        <taxon>Methanobacteriati</taxon>
        <taxon>Methanobacteriota</taxon>
        <taxon>Stenosarchaea group</taxon>
        <taxon>Halobacteria</taxon>
        <taxon>Halobacteriales</taxon>
        <taxon>Haloferacaceae</taxon>
        <taxon>Haloprofundus</taxon>
    </lineage>
</organism>
<dbReference type="PROSITE" id="PS51194">
    <property type="entry name" value="HELICASE_CTER"/>
    <property type="match status" value="1"/>
</dbReference>
<evidence type="ECO:0000256" key="1">
    <source>
        <dbReference type="ARBA" id="ARBA00022741"/>
    </source>
</evidence>
<keyword evidence="5" id="KW-1185">Reference proteome</keyword>
<keyword evidence="1" id="KW-0547">Nucleotide-binding</keyword>
<name>A0A0W1RDC5_9EURY</name>
<evidence type="ECO:0000256" key="2">
    <source>
        <dbReference type="ARBA" id="ARBA00022840"/>
    </source>
</evidence>
<accession>A0A0W1RDC5</accession>
<keyword evidence="2" id="KW-0067">ATP-binding</keyword>
<evidence type="ECO:0000313" key="4">
    <source>
        <dbReference type="EMBL" id="KTG11409.1"/>
    </source>
</evidence>
<dbReference type="InterPro" id="IPR027417">
    <property type="entry name" value="P-loop_NTPase"/>
</dbReference>
<dbReference type="PANTHER" id="PTHR47957:SF3">
    <property type="entry name" value="ATP-DEPENDENT HELICASE HRQ1"/>
    <property type="match status" value="1"/>
</dbReference>
<dbReference type="OrthoDB" id="36796at2157"/>
<proteinExistence type="predicted"/>
<protein>
    <recommendedName>
        <fullName evidence="3">Helicase C-terminal domain-containing protein</fullName>
    </recommendedName>
</protein>
<dbReference type="EMBL" id="LOPU01000004">
    <property type="protein sequence ID" value="KTG11409.1"/>
    <property type="molecule type" value="Genomic_DNA"/>
</dbReference>
<sequence length="1025" mass="114423">MDNREGTWRYPPHIETTVLVAADQLEDATLNIRGGFHRAGFLKYRETRPNYTGPITNSPDIDVPSAFADVDFCSERVSLPVNSDGDVKFEDRSIPLQSYEFDTSVPLAAAMDEAVTVSSTLSRVQETIKLYDEDDDTTKIADVNDRGEVERAVDETPYTGDSNARAAYITLERGQIKFKLEVSIESSTTYDGYARVRIQLLNQGSGTLPRQSYRLHEKAESLFNPFLHFSVDDIEVKFPAQQHADVLKNAINNGDETSRQDREEIEAIYTQTNGTLTRLTQDPSTFVITTYGVFDYLREVPKEAYRIDELTESTDSLRAHLNALNESERAAVSNSDGLLELTHEVLSALPDAFGLEATDTLYAFQWEAIQRRMVILANGEQVTTLLKAPTGAGKTIPFMVNAALTALWKDTRAVLAFPTRLLNEDMSKRVTRFVYALRATLDRSDIDAGVLIGSSDPMYNSLTKPELGEPLAQYDQCPACDTKGSVIAAKPNHRVVGQCTNCSHVIDYVYGPREAISYLPTITVATPDKLWYEATVRGYESQPYGKLPFFGGRFLSCGRCGAAASVMSPYPDQKNVKCPECKHKIPLEEDNYEYSPIGHWVFDEAHGLHGFTGTLLSIFLELPNLLYSKIRGHNYTGGDYLVKPTFETGTATIANEIELLSAVTRTDRSRIEAIPATAEYGDYFKIDTDATRYRVLAILPVGTSNRQSVQRALIATHHAVHEDQAFRDELQAALDAAGRGATVSAYEFLLGYVYKKADGRALRNSISDTSGQRLTSEITPPFLSGNTDSKTMGELFERAQNGELPMLLANLVISLGIDIENLNNMVMLGAPRKMTEQVQTAGRTGRGDTPGHVTMHLLPSNPRDVYLYGNFHRVLGDVEGYYETYPIQPTNAHAAELLMPNLLKAVLAGMSYDDFVLTARRASAALSDTATENQIRYDLLRLLRTDDTPKDLVAEINQTVQNRLRDYEHKWGRIDNTVYLSQWFQDQGNMMYTLRKGSDRHIDIDVEQDTLLSRLDRDYTVTTTN</sequence>
<dbReference type="PANTHER" id="PTHR47957">
    <property type="entry name" value="ATP-DEPENDENT HELICASE HRQ1"/>
    <property type="match status" value="1"/>
</dbReference>
<dbReference type="GO" id="GO:0005524">
    <property type="term" value="F:ATP binding"/>
    <property type="evidence" value="ECO:0007669"/>
    <property type="project" value="UniProtKB-KW"/>
</dbReference>
<dbReference type="AlphaFoldDB" id="A0A0W1RDC5"/>
<dbReference type="SUPFAM" id="SSF52540">
    <property type="entry name" value="P-loop containing nucleoside triphosphate hydrolases"/>
    <property type="match status" value="2"/>
</dbReference>
<feature type="domain" description="Helicase C-terminal" evidence="3">
    <location>
        <begin position="729"/>
        <end position="898"/>
    </location>
</feature>
<dbReference type="GO" id="GO:0036297">
    <property type="term" value="P:interstrand cross-link repair"/>
    <property type="evidence" value="ECO:0007669"/>
    <property type="project" value="TreeGrafter"/>
</dbReference>
<dbReference type="Pfam" id="PF00271">
    <property type="entry name" value="Helicase_C"/>
    <property type="match status" value="1"/>
</dbReference>
<evidence type="ECO:0000259" key="3">
    <source>
        <dbReference type="PROSITE" id="PS51194"/>
    </source>
</evidence>
<dbReference type="InterPro" id="IPR001650">
    <property type="entry name" value="Helicase_C-like"/>
</dbReference>
<dbReference type="RefSeq" id="WP_058580142.1">
    <property type="nucleotide sequence ID" value="NZ_LOPU01000004.1"/>
</dbReference>